<dbReference type="Gene3D" id="3.40.640.10">
    <property type="entry name" value="Type I PLP-dependent aspartate aminotransferase-like (Major domain)"/>
    <property type="match status" value="1"/>
</dbReference>
<dbReference type="PANTHER" id="PTHR46658:SF1">
    <property type="entry name" value="CYS OR MET METABOLISM PYRIDOXAL-PHOSPHATE-DEPENDENT ENZYME"/>
    <property type="match status" value="1"/>
</dbReference>
<dbReference type="InterPro" id="IPR009651">
    <property type="entry name" value="Met_g_lyase_put"/>
</dbReference>
<reference evidence="1 2" key="1">
    <citation type="submission" date="2017-03" db="EMBL/GenBank/DDBJ databases">
        <title>Genome sequence of Clostridium thermoalcaliphilum DSM 7309.</title>
        <authorList>
            <person name="Poehlein A."/>
            <person name="Daniel R."/>
        </authorList>
    </citation>
    <scope>NUCLEOTIDE SEQUENCE [LARGE SCALE GENOMIC DNA]</scope>
    <source>
        <strain evidence="1 2">DSM 7309</strain>
    </source>
</reference>
<sequence>MIQLIKETKDMLLNFYGISEHILHLSECVQREIEGKFEEIDYIKEYNQYKVLKAMQKSKLSDIHFNWTTGYGYNDIGREKIEEIYSYVFNTEDALVRPIIVSGTHALSLCLTGLLRPGDEILSATGKPYDTLEEVIGIRESKGSLKEFGITYKQVDFLENGDPDYINIKQCITDKTKLVLIQRSKGYSWRKSLTIEDIEKIIKIVKSTREDIIVMVDNCYGEFLETKEPTDVGADVMAGSLIKNPGGGLALTGGYIVGKRHLIDLISYRLTSAGVGKECGLTFGTTRTVLQGLFLAPNTVSEAVKGAIFCSRIFEKLGYDVLPSYDDPRSDIIQCINLGSPESVISFCKGIQAAAPVDSFVSPEPWDMPGYDCDVIMAAGAFVQGSSIELSADAPIKPPYNVYFQGGLTFTHSKFGVLKAISQMIYDKNINIT</sequence>
<evidence type="ECO:0000313" key="2">
    <source>
        <dbReference type="Proteomes" id="UP000190140"/>
    </source>
</evidence>
<dbReference type="Gene3D" id="3.90.1150.60">
    <property type="entry name" value="Methioning gamme-lyase, C-terminal domain"/>
    <property type="match status" value="1"/>
</dbReference>
<dbReference type="PANTHER" id="PTHR46658">
    <property type="entry name" value="CYS OR MET METABOLISM PYRIDOXAL-PHOSPHATE-DEPENDENT ENZYME"/>
    <property type="match status" value="1"/>
</dbReference>
<name>A0A1V4IB61_9FIRM</name>
<dbReference type="STRING" id="29349.CLOTH_04490"/>
<organism evidence="1 2">
    <name type="scientific">Alkalithermobacter paradoxus</name>
    <dbReference type="NCBI Taxonomy" id="29349"/>
    <lineage>
        <taxon>Bacteria</taxon>
        <taxon>Bacillati</taxon>
        <taxon>Bacillota</taxon>
        <taxon>Clostridia</taxon>
        <taxon>Peptostreptococcales</taxon>
        <taxon>Tepidibacteraceae</taxon>
        <taxon>Alkalithermobacter</taxon>
    </lineage>
</organism>
<comment type="caution">
    <text evidence="1">The sequence shown here is derived from an EMBL/GenBank/DDBJ whole genome shotgun (WGS) entry which is preliminary data.</text>
</comment>
<protein>
    <submittedName>
        <fullName evidence="1">Methionine gamma-lyase</fullName>
    </submittedName>
</protein>
<dbReference type="AlphaFoldDB" id="A0A1V4IB61"/>
<dbReference type="GO" id="GO:0016829">
    <property type="term" value="F:lyase activity"/>
    <property type="evidence" value="ECO:0007669"/>
    <property type="project" value="UniProtKB-KW"/>
</dbReference>
<proteinExistence type="predicted"/>
<dbReference type="InterPro" id="IPR015424">
    <property type="entry name" value="PyrdxlP-dep_Trfase"/>
</dbReference>
<keyword evidence="2" id="KW-1185">Reference proteome</keyword>
<dbReference type="EMBL" id="MZGW01000001">
    <property type="protein sequence ID" value="OPJ57166.1"/>
    <property type="molecule type" value="Genomic_DNA"/>
</dbReference>
<keyword evidence="1" id="KW-0456">Lyase</keyword>
<dbReference type="SUPFAM" id="SSF53383">
    <property type="entry name" value="PLP-dependent transferases"/>
    <property type="match status" value="1"/>
</dbReference>
<accession>A0A1V4IB61</accession>
<evidence type="ECO:0000313" key="1">
    <source>
        <dbReference type="EMBL" id="OPJ57166.1"/>
    </source>
</evidence>
<gene>
    <name evidence="1" type="ORF">CLOTH_04490</name>
</gene>
<dbReference type="InterPro" id="IPR015421">
    <property type="entry name" value="PyrdxlP-dep_Trfase_major"/>
</dbReference>
<dbReference type="Proteomes" id="UP000190140">
    <property type="component" value="Unassembled WGS sequence"/>
</dbReference>
<dbReference type="Pfam" id="PF06838">
    <property type="entry name" value="Met_gamma_lyase"/>
    <property type="match status" value="1"/>
</dbReference>